<comment type="subcellular location">
    <subcellularLocation>
        <location evidence="4">Secreted</location>
    </subcellularLocation>
</comment>
<evidence type="ECO:0000256" key="1">
    <source>
        <dbReference type="ARBA" id="ARBA00022487"/>
    </source>
</evidence>
<evidence type="ECO:0000256" key="3">
    <source>
        <dbReference type="ARBA" id="ARBA00022801"/>
    </source>
</evidence>
<comment type="function">
    <text evidence="4">Esterase involved in the hydrolysis of xylan, a major structural heterogeneous polysaccharide found in plant biomass representing the second most abundant polysaccharide in the biosphere, after cellulose.</text>
</comment>
<dbReference type="OrthoDB" id="2425929at2759"/>
<evidence type="ECO:0000256" key="4">
    <source>
        <dbReference type="RuleBase" id="RU367147"/>
    </source>
</evidence>
<dbReference type="AlphaFoldDB" id="A0A409YLR0"/>
<organism evidence="7 8">
    <name type="scientific">Panaeolus cyanescens</name>
    <dbReference type="NCBI Taxonomy" id="181874"/>
    <lineage>
        <taxon>Eukaryota</taxon>
        <taxon>Fungi</taxon>
        <taxon>Dikarya</taxon>
        <taxon>Basidiomycota</taxon>
        <taxon>Agaricomycotina</taxon>
        <taxon>Agaricomycetes</taxon>
        <taxon>Agaricomycetidae</taxon>
        <taxon>Agaricales</taxon>
        <taxon>Agaricineae</taxon>
        <taxon>Galeropsidaceae</taxon>
        <taxon>Panaeolus</taxon>
    </lineage>
</organism>
<dbReference type="PANTHER" id="PTHR43037">
    <property type="entry name" value="UNNAMED PRODUCT-RELATED"/>
    <property type="match status" value="1"/>
</dbReference>
<comment type="caution">
    <text evidence="7">The sequence shown here is derived from an EMBL/GenBank/DDBJ whole genome shotgun (WGS) entry which is preliminary data.</text>
</comment>
<keyword evidence="3 4" id="KW-0378">Hydrolase</keyword>
<name>A0A409YLR0_9AGAR</name>
<feature type="compositionally biased region" description="Low complexity" evidence="5">
    <location>
        <begin position="61"/>
        <end position="70"/>
    </location>
</feature>
<dbReference type="GO" id="GO:0005576">
    <property type="term" value="C:extracellular region"/>
    <property type="evidence" value="ECO:0007669"/>
    <property type="project" value="UniProtKB-SubCell"/>
</dbReference>
<protein>
    <recommendedName>
        <fullName evidence="4">Carboxylic ester hydrolase</fullName>
        <ecNumber evidence="4">3.1.1.-</ecNumber>
    </recommendedName>
</protein>
<dbReference type="EMBL" id="NHTK01000999">
    <property type="protein sequence ID" value="PPR04007.1"/>
    <property type="molecule type" value="Genomic_DNA"/>
</dbReference>
<evidence type="ECO:0000256" key="2">
    <source>
        <dbReference type="ARBA" id="ARBA00022729"/>
    </source>
</evidence>
<dbReference type="GO" id="GO:0052689">
    <property type="term" value="F:carboxylic ester hydrolase activity"/>
    <property type="evidence" value="ECO:0007669"/>
    <property type="project" value="UniProtKB-KW"/>
</dbReference>
<dbReference type="PROSITE" id="PS51164">
    <property type="entry name" value="CBM1_2"/>
    <property type="match status" value="1"/>
</dbReference>
<dbReference type="PANTHER" id="PTHR43037:SF5">
    <property type="entry name" value="FERULOYL ESTERASE"/>
    <property type="match status" value="1"/>
</dbReference>
<dbReference type="Proteomes" id="UP000284842">
    <property type="component" value="Unassembled WGS sequence"/>
</dbReference>
<dbReference type="InterPro" id="IPR010126">
    <property type="entry name" value="Esterase_phb"/>
</dbReference>
<comment type="similarity">
    <text evidence="4">Belongs to the carbohydrate esterase 1 (CE1) family.</text>
</comment>
<keyword evidence="1 4" id="KW-0719">Serine esterase</keyword>
<evidence type="ECO:0000256" key="5">
    <source>
        <dbReference type="SAM" id="MobiDB-lite"/>
    </source>
</evidence>
<dbReference type="NCBIfam" id="TIGR01840">
    <property type="entry name" value="esterase_phb"/>
    <property type="match status" value="1"/>
</dbReference>
<keyword evidence="4" id="KW-0624">Polysaccharide degradation</keyword>
<evidence type="ECO:0000259" key="6">
    <source>
        <dbReference type="PROSITE" id="PS51164"/>
    </source>
</evidence>
<dbReference type="SUPFAM" id="SSF53474">
    <property type="entry name" value="alpha/beta-Hydrolases"/>
    <property type="match status" value="2"/>
</dbReference>
<dbReference type="STRING" id="181874.A0A409YLR0"/>
<proteinExistence type="inferred from homology"/>
<evidence type="ECO:0000313" key="8">
    <source>
        <dbReference type="Proteomes" id="UP000284842"/>
    </source>
</evidence>
<accession>A0A409YLR0</accession>
<feature type="region of interest" description="Disordered" evidence="5">
    <location>
        <begin position="58"/>
        <end position="94"/>
    </location>
</feature>
<dbReference type="EC" id="3.1.1.-" evidence="4"/>
<dbReference type="InterPro" id="IPR035971">
    <property type="entry name" value="CBD_sf"/>
</dbReference>
<keyword evidence="2 4" id="KW-0732">Signal</keyword>
<dbReference type="PROSITE" id="PS00562">
    <property type="entry name" value="CBM1_1"/>
    <property type="match status" value="1"/>
</dbReference>
<evidence type="ECO:0000313" key="7">
    <source>
        <dbReference type="EMBL" id="PPR04007.1"/>
    </source>
</evidence>
<dbReference type="SMART" id="SM00236">
    <property type="entry name" value="fCBD"/>
    <property type="match status" value="1"/>
</dbReference>
<dbReference type="InterPro" id="IPR050955">
    <property type="entry name" value="Plant_Biomass_Hydrol_Est"/>
</dbReference>
<feature type="signal peptide" evidence="4">
    <location>
        <begin position="1"/>
        <end position="20"/>
    </location>
</feature>
<dbReference type="InterPro" id="IPR000254">
    <property type="entry name" value="CBD"/>
</dbReference>
<dbReference type="GO" id="GO:0045493">
    <property type="term" value="P:xylan catabolic process"/>
    <property type="evidence" value="ECO:0007669"/>
    <property type="project" value="UniProtKB-UniRule"/>
</dbReference>
<keyword evidence="4" id="KW-0119">Carbohydrate metabolism</keyword>
<dbReference type="Pfam" id="PF00734">
    <property type="entry name" value="CBM_1"/>
    <property type="match status" value="1"/>
</dbReference>
<dbReference type="Gene3D" id="3.40.50.1820">
    <property type="entry name" value="alpha/beta hydrolase"/>
    <property type="match status" value="1"/>
</dbReference>
<gene>
    <name evidence="7" type="ORF">CVT24_010500</name>
</gene>
<keyword evidence="4" id="KW-0964">Secreted</keyword>
<feature type="domain" description="CBM1" evidence="6">
    <location>
        <begin position="20"/>
        <end position="56"/>
    </location>
</feature>
<dbReference type="InParanoid" id="A0A409YLR0"/>
<dbReference type="Pfam" id="PF10503">
    <property type="entry name" value="Esterase_PHB"/>
    <property type="match status" value="1"/>
</dbReference>
<reference evidence="7 8" key="1">
    <citation type="journal article" date="2018" name="Evol. Lett.">
        <title>Horizontal gene cluster transfer increased hallucinogenic mushroom diversity.</title>
        <authorList>
            <person name="Reynolds H.T."/>
            <person name="Vijayakumar V."/>
            <person name="Gluck-Thaler E."/>
            <person name="Korotkin H.B."/>
            <person name="Matheny P.B."/>
            <person name="Slot J.C."/>
        </authorList>
    </citation>
    <scope>NUCLEOTIDE SEQUENCE [LARGE SCALE GENOMIC DNA]</scope>
    <source>
        <strain evidence="7 8">2629</strain>
    </source>
</reference>
<sequence length="370" mass="38279">MTTSFGFLLTLITFATSAFAAVPLWGQCGGIGWTGETTCVSGAVCVKSNDWYSQCLPGNQAPTTTTGPTTTTPPPVTTTTTGSNPGGTGAPAPSIPAGTLTQLSGVSGNPSNVRYYVYKPSSVKTNPGLLLALHPCGGTASGYFSSNQFRQLADQRGFIAIYAETAASTRCWDVSSSAALRRDGGSDPQGLAAVIKYAVANWGVNPAKVSVTGTSSGAMMTNLMLASYPDLINSGAVFAGVPVGCLSGNAPTYPPDPCAAGTLIRTADEWGRIARAVYSGYSGKYPRVQVWHGTADNVVNYQSYTEQTKQWTNVLGLSSNPVSTSSNTPKSPWTRLTYGNGELQTFSGQGSGHGIPDAGTEVAAIDFFGL</sequence>
<feature type="chain" id="PRO_5029035485" description="Carboxylic ester hydrolase" evidence="4">
    <location>
        <begin position="21"/>
        <end position="370"/>
    </location>
</feature>
<keyword evidence="8" id="KW-1185">Reference proteome</keyword>
<dbReference type="SUPFAM" id="SSF57180">
    <property type="entry name" value="Cellulose-binding domain"/>
    <property type="match status" value="1"/>
</dbReference>
<dbReference type="InterPro" id="IPR029058">
    <property type="entry name" value="AB_hydrolase_fold"/>
</dbReference>
<dbReference type="GO" id="GO:0030248">
    <property type="term" value="F:cellulose binding"/>
    <property type="evidence" value="ECO:0007669"/>
    <property type="project" value="InterPro"/>
</dbReference>